<keyword evidence="3" id="KW-1185">Reference proteome</keyword>
<dbReference type="CDD" id="cd06193">
    <property type="entry name" value="siderophore_interacting"/>
    <property type="match status" value="1"/>
</dbReference>
<protein>
    <submittedName>
        <fullName evidence="2">Siderophore-interacting protein</fullName>
    </submittedName>
</protein>
<dbReference type="InterPro" id="IPR039261">
    <property type="entry name" value="FNR_nucleotide-bd"/>
</dbReference>
<proteinExistence type="predicted"/>
<dbReference type="RefSeq" id="WP_169382687.1">
    <property type="nucleotide sequence ID" value="NZ_JAAXLA010000033.1"/>
</dbReference>
<reference evidence="2 3" key="1">
    <citation type="submission" date="2020-04" db="EMBL/GenBank/DDBJ databases">
        <authorList>
            <person name="Klaysubun C."/>
            <person name="Duangmal K."/>
            <person name="Lipun K."/>
        </authorList>
    </citation>
    <scope>NUCLEOTIDE SEQUENCE [LARGE SCALE GENOMIC DNA]</scope>
    <source>
        <strain evidence="2 3">K10HN5</strain>
    </source>
</reference>
<dbReference type="Pfam" id="PF08021">
    <property type="entry name" value="FAD_binding_9"/>
    <property type="match status" value="1"/>
</dbReference>
<dbReference type="InterPro" id="IPR017927">
    <property type="entry name" value="FAD-bd_FR_type"/>
</dbReference>
<dbReference type="PANTHER" id="PTHR30157">
    <property type="entry name" value="FERRIC REDUCTASE, NADPH-DEPENDENT"/>
    <property type="match status" value="1"/>
</dbReference>
<name>A0ABX1SED3_9PSEU</name>
<dbReference type="PROSITE" id="PS51384">
    <property type="entry name" value="FAD_FR"/>
    <property type="match status" value="1"/>
</dbReference>
<accession>A0ABX1SED3</accession>
<dbReference type="InterPro" id="IPR039374">
    <property type="entry name" value="SIP_fam"/>
</dbReference>
<comment type="caution">
    <text evidence="2">The sequence shown here is derived from an EMBL/GenBank/DDBJ whole genome shotgun (WGS) entry which is preliminary data.</text>
</comment>
<organism evidence="2 3">
    <name type="scientific">Pseudonocardia acidicola</name>
    <dbReference type="NCBI Taxonomy" id="2724939"/>
    <lineage>
        <taxon>Bacteria</taxon>
        <taxon>Bacillati</taxon>
        <taxon>Actinomycetota</taxon>
        <taxon>Actinomycetes</taxon>
        <taxon>Pseudonocardiales</taxon>
        <taxon>Pseudonocardiaceae</taxon>
        <taxon>Pseudonocardia</taxon>
    </lineage>
</organism>
<dbReference type="Proteomes" id="UP000820669">
    <property type="component" value="Unassembled WGS sequence"/>
</dbReference>
<dbReference type="SUPFAM" id="SSF63380">
    <property type="entry name" value="Riboflavin synthase domain-like"/>
    <property type="match status" value="1"/>
</dbReference>
<dbReference type="InterPro" id="IPR013113">
    <property type="entry name" value="SIP_FAD-bd"/>
</dbReference>
<dbReference type="EMBL" id="JAAXLA010000033">
    <property type="protein sequence ID" value="NMH99227.1"/>
    <property type="molecule type" value="Genomic_DNA"/>
</dbReference>
<dbReference type="Gene3D" id="3.40.50.80">
    <property type="entry name" value="Nucleotide-binding domain of ferredoxin-NADP reductase (FNR) module"/>
    <property type="match status" value="1"/>
</dbReference>
<dbReference type="InterPro" id="IPR017938">
    <property type="entry name" value="Riboflavin_synthase-like_b-brl"/>
</dbReference>
<dbReference type="InterPro" id="IPR007037">
    <property type="entry name" value="SIP_rossman_dom"/>
</dbReference>
<dbReference type="Gene3D" id="2.40.30.10">
    <property type="entry name" value="Translation factors"/>
    <property type="match status" value="1"/>
</dbReference>
<evidence type="ECO:0000313" key="3">
    <source>
        <dbReference type="Proteomes" id="UP000820669"/>
    </source>
</evidence>
<evidence type="ECO:0000259" key="1">
    <source>
        <dbReference type="PROSITE" id="PS51384"/>
    </source>
</evidence>
<feature type="domain" description="FAD-binding FR-type" evidence="1">
    <location>
        <begin position="3"/>
        <end position="128"/>
    </location>
</feature>
<sequence>MARTLTSLEVLRTERVSPHMIRVVAGGADLAEFPDTPYTDRYVKLVFPQPGVDYPEPLDLDAVRRDLPRDQWPATRTYTVRAFDPAAGELTIDFVHHGDSGLAGPWAAAARPGDRLRLLGPGGAYAPRRDADWHLLIGDEAALPAIGAALERLPAGVPAYALIEVEDAAERQDLSSPAGARITWLYRADGGPGLVDAVRALEFPAGRVHAFVHGEAGEVRDLRRHLLDERGVPREQLSISGYWRRGRDEDGFRVDKAAERDAEQRAAAAR</sequence>
<gene>
    <name evidence="2" type="ORF">HF526_18195</name>
</gene>
<dbReference type="Pfam" id="PF04954">
    <property type="entry name" value="SIP"/>
    <property type="match status" value="1"/>
</dbReference>
<evidence type="ECO:0000313" key="2">
    <source>
        <dbReference type="EMBL" id="NMH99227.1"/>
    </source>
</evidence>
<dbReference type="PANTHER" id="PTHR30157:SF0">
    <property type="entry name" value="NADPH-DEPENDENT FERRIC-CHELATE REDUCTASE"/>
    <property type="match status" value="1"/>
</dbReference>